<protein>
    <submittedName>
        <fullName evidence="2">Dienelactone hydrolase family protein</fullName>
        <ecNumber evidence="2">3.1.-.-</ecNumber>
    </submittedName>
</protein>
<organism evidence="2 3">
    <name type="scientific">Lysobacter cavernae</name>
    <dbReference type="NCBI Taxonomy" id="1685901"/>
    <lineage>
        <taxon>Bacteria</taxon>
        <taxon>Pseudomonadati</taxon>
        <taxon>Pseudomonadota</taxon>
        <taxon>Gammaproteobacteria</taxon>
        <taxon>Lysobacterales</taxon>
        <taxon>Lysobacteraceae</taxon>
        <taxon>Lysobacter</taxon>
    </lineage>
</organism>
<dbReference type="Pfam" id="PF01738">
    <property type="entry name" value="DLH"/>
    <property type="match status" value="1"/>
</dbReference>
<feature type="domain" description="Dienelactone hydrolase" evidence="1">
    <location>
        <begin position="15"/>
        <end position="218"/>
    </location>
</feature>
<sequence length="221" mass="24358">MAHWIDLDTPHGPVRAWRAEPSGPSRGAVLVLQEIFGANAHIRHVAERFAAAGFVALAPSLYDPVERGVELDYDEPGTQRGRALREQLGFDRAIDVVATAADLLHLEGLRTGVVGYCWGGSVAFLANTRLGLPAVSYYGARSVPFLDEAARAPLMFHFGERDDSIPAAAIEQHRTRQPHARTYTYPAGHAFNRDVDNHAYEPASAELAWQRTVDFFAENLR</sequence>
<dbReference type="EMBL" id="JBHRXK010000001">
    <property type="protein sequence ID" value="MFC3549755.1"/>
    <property type="molecule type" value="Genomic_DNA"/>
</dbReference>
<dbReference type="Proteomes" id="UP001595740">
    <property type="component" value="Unassembled WGS sequence"/>
</dbReference>
<reference evidence="3" key="1">
    <citation type="journal article" date="2019" name="Int. J. Syst. Evol. Microbiol.">
        <title>The Global Catalogue of Microorganisms (GCM) 10K type strain sequencing project: providing services to taxonomists for standard genome sequencing and annotation.</title>
        <authorList>
            <consortium name="The Broad Institute Genomics Platform"/>
            <consortium name="The Broad Institute Genome Sequencing Center for Infectious Disease"/>
            <person name="Wu L."/>
            <person name="Ma J."/>
        </authorList>
    </citation>
    <scope>NUCLEOTIDE SEQUENCE [LARGE SCALE GENOMIC DNA]</scope>
    <source>
        <strain evidence="3">KCTC 42875</strain>
    </source>
</reference>
<dbReference type="SUPFAM" id="SSF53474">
    <property type="entry name" value="alpha/beta-Hydrolases"/>
    <property type="match status" value="1"/>
</dbReference>
<evidence type="ECO:0000259" key="1">
    <source>
        <dbReference type="Pfam" id="PF01738"/>
    </source>
</evidence>
<proteinExistence type="predicted"/>
<keyword evidence="2" id="KW-0378">Hydrolase</keyword>
<dbReference type="PANTHER" id="PTHR46623:SF6">
    <property type="entry name" value="ALPHA_BETA-HYDROLASES SUPERFAMILY PROTEIN"/>
    <property type="match status" value="1"/>
</dbReference>
<evidence type="ECO:0000313" key="3">
    <source>
        <dbReference type="Proteomes" id="UP001595740"/>
    </source>
</evidence>
<dbReference type="Gene3D" id="3.40.50.1820">
    <property type="entry name" value="alpha/beta hydrolase"/>
    <property type="match status" value="1"/>
</dbReference>
<comment type="caution">
    <text evidence="2">The sequence shown here is derived from an EMBL/GenBank/DDBJ whole genome shotgun (WGS) entry which is preliminary data.</text>
</comment>
<accession>A0ABV7RPD8</accession>
<dbReference type="InterPro" id="IPR002925">
    <property type="entry name" value="Dienelactn_hydro"/>
</dbReference>
<dbReference type="GO" id="GO:0016787">
    <property type="term" value="F:hydrolase activity"/>
    <property type="evidence" value="ECO:0007669"/>
    <property type="project" value="UniProtKB-KW"/>
</dbReference>
<keyword evidence="3" id="KW-1185">Reference proteome</keyword>
<gene>
    <name evidence="2" type="ORF">ACFOLC_01855</name>
</gene>
<name>A0ABV7RPD8_9GAMM</name>
<dbReference type="RefSeq" id="WP_386757037.1">
    <property type="nucleotide sequence ID" value="NZ_JBHRXK010000001.1"/>
</dbReference>
<evidence type="ECO:0000313" key="2">
    <source>
        <dbReference type="EMBL" id="MFC3549755.1"/>
    </source>
</evidence>
<dbReference type="EC" id="3.1.-.-" evidence="2"/>
<dbReference type="InterPro" id="IPR029058">
    <property type="entry name" value="AB_hydrolase_fold"/>
</dbReference>
<dbReference type="InterPro" id="IPR051049">
    <property type="entry name" value="Dienelactone_hydrolase-like"/>
</dbReference>
<dbReference type="PANTHER" id="PTHR46623">
    <property type="entry name" value="CARBOXYMETHYLENEBUTENOLIDASE-RELATED"/>
    <property type="match status" value="1"/>
</dbReference>